<dbReference type="GO" id="GO:0016616">
    <property type="term" value="F:oxidoreductase activity, acting on the CH-OH group of donors, NAD or NADP as acceptor"/>
    <property type="evidence" value="ECO:0007669"/>
    <property type="project" value="InterPro"/>
</dbReference>
<reference evidence="7" key="1">
    <citation type="submission" date="2023-03" db="EMBL/GenBank/DDBJ databases">
        <title>Massive genome expansion in bonnet fungi (Mycena s.s.) driven by repeated elements and novel gene families across ecological guilds.</title>
        <authorList>
            <consortium name="Lawrence Berkeley National Laboratory"/>
            <person name="Harder C.B."/>
            <person name="Miyauchi S."/>
            <person name="Viragh M."/>
            <person name="Kuo A."/>
            <person name="Thoen E."/>
            <person name="Andreopoulos B."/>
            <person name="Lu D."/>
            <person name="Skrede I."/>
            <person name="Drula E."/>
            <person name="Henrissat B."/>
            <person name="Morin E."/>
            <person name="Kohler A."/>
            <person name="Barry K."/>
            <person name="LaButti K."/>
            <person name="Morin E."/>
            <person name="Salamov A."/>
            <person name="Lipzen A."/>
            <person name="Mereny Z."/>
            <person name="Hegedus B."/>
            <person name="Baldrian P."/>
            <person name="Stursova M."/>
            <person name="Weitz H."/>
            <person name="Taylor A."/>
            <person name="Grigoriev I.V."/>
            <person name="Nagy L.G."/>
            <person name="Martin F."/>
            <person name="Kauserud H."/>
        </authorList>
    </citation>
    <scope>NUCLEOTIDE SEQUENCE</scope>
    <source>
        <strain evidence="7">CBHHK002</strain>
    </source>
</reference>
<evidence type="ECO:0000256" key="4">
    <source>
        <dbReference type="RuleBase" id="RU003719"/>
    </source>
</evidence>
<dbReference type="CDD" id="cd12169">
    <property type="entry name" value="PGDH_like_1"/>
    <property type="match status" value="1"/>
</dbReference>
<evidence type="ECO:0000256" key="1">
    <source>
        <dbReference type="ARBA" id="ARBA00005854"/>
    </source>
</evidence>
<dbReference type="Proteomes" id="UP001218218">
    <property type="component" value="Unassembled WGS sequence"/>
</dbReference>
<dbReference type="PANTHER" id="PTHR42789:SF1">
    <property type="entry name" value="D-ISOMER SPECIFIC 2-HYDROXYACID DEHYDROGENASE FAMILY PROTEIN (AFU_ORTHOLOGUE AFUA_6G10090)"/>
    <property type="match status" value="1"/>
</dbReference>
<evidence type="ECO:0000259" key="6">
    <source>
        <dbReference type="Pfam" id="PF02826"/>
    </source>
</evidence>
<gene>
    <name evidence="7" type="ORF">DFH08DRAFT_912256</name>
</gene>
<dbReference type="PANTHER" id="PTHR42789">
    <property type="entry name" value="D-ISOMER SPECIFIC 2-HYDROXYACID DEHYDROGENASE FAMILY PROTEIN (AFU_ORTHOLOGUE AFUA_6G10090)"/>
    <property type="match status" value="1"/>
</dbReference>
<comment type="caution">
    <text evidence="7">The sequence shown here is derived from an EMBL/GenBank/DDBJ whole genome shotgun (WGS) entry which is preliminary data.</text>
</comment>
<protein>
    <submittedName>
        <fullName evidence="7">D-isomer specific 2-hydroxyacid dehydrogenase</fullName>
    </submittedName>
</protein>
<dbReference type="SUPFAM" id="SSF51735">
    <property type="entry name" value="NAD(P)-binding Rossmann-fold domains"/>
    <property type="match status" value="1"/>
</dbReference>
<keyword evidence="2 4" id="KW-0560">Oxidoreductase</keyword>
<feature type="domain" description="D-isomer specific 2-hydroxyacid dehydrogenase catalytic" evidence="5">
    <location>
        <begin position="29"/>
        <end position="317"/>
    </location>
</feature>
<dbReference type="GO" id="GO:0051287">
    <property type="term" value="F:NAD binding"/>
    <property type="evidence" value="ECO:0007669"/>
    <property type="project" value="InterPro"/>
</dbReference>
<dbReference type="InterPro" id="IPR006139">
    <property type="entry name" value="D-isomer_2_OHA_DH_cat_dom"/>
</dbReference>
<sequence length="322" mass="35299">MSVLRVAICDDYQQVAFKFADWSSIADRLSIDVFTETIADEDLLVKRLAEYDIICAMRERTKFPASLMDRLPKLRLIATTGARNFAIDTKHAKSKGIAVSGTEGGAPNPTLEHIWTLLLATVRHVVTEDANIKARNPQWQTVIPFGLAGQTLGLIGLGRLGTQTAKVAKVFGMRVIAWSPHLTPERAAEAGVEFIATKAELLRESDVVSLHIVLAESTRHILKAADLALLKPTAYLINTSRGPLIDEDALLAVLKAKSIAGGGFDVYDQEPLPLDHPFRDLDNVTLSPHNGYVSHTSYKALWEQTVENIAAFLDGKAIRILD</sequence>
<dbReference type="InterPro" id="IPR029753">
    <property type="entry name" value="D-isomer_DH_CS"/>
</dbReference>
<evidence type="ECO:0000256" key="3">
    <source>
        <dbReference type="ARBA" id="ARBA00023027"/>
    </source>
</evidence>
<name>A0AAD7AFP7_9AGAR</name>
<keyword evidence="3" id="KW-0520">NAD</keyword>
<accession>A0AAD7AFP7</accession>
<dbReference type="InterPro" id="IPR050857">
    <property type="entry name" value="D-2-hydroxyacid_DH"/>
</dbReference>
<comment type="similarity">
    <text evidence="1 4">Belongs to the D-isomer specific 2-hydroxyacid dehydrogenase family.</text>
</comment>
<dbReference type="SUPFAM" id="SSF52283">
    <property type="entry name" value="Formate/glycerate dehydrogenase catalytic domain-like"/>
    <property type="match status" value="1"/>
</dbReference>
<dbReference type="InterPro" id="IPR006140">
    <property type="entry name" value="D-isomer_DH_NAD-bd"/>
</dbReference>
<dbReference type="Pfam" id="PF00389">
    <property type="entry name" value="2-Hacid_dh"/>
    <property type="match status" value="1"/>
</dbReference>
<dbReference type="AlphaFoldDB" id="A0AAD7AFP7"/>
<organism evidence="7 8">
    <name type="scientific">Mycena albidolilacea</name>
    <dbReference type="NCBI Taxonomy" id="1033008"/>
    <lineage>
        <taxon>Eukaryota</taxon>
        <taxon>Fungi</taxon>
        <taxon>Dikarya</taxon>
        <taxon>Basidiomycota</taxon>
        <taxon>Agaricomycotina</taxon>
        <taxon>Agaricomycetes</taxon>
        <taxon>Agaricomycetidae</taxon>
        <taxon>Agaricales</taxon>
        <taxon>Marasmiineae</taxon>
        <taxon>Mycenaceae</taxon>
        <taxon>Mycena</taxon>
    </lineage>
</organism>
<evidence type="ECO:0000256" key="2">
    <source>
        <dbReference type="ARBA" id="ARBA00023002"/>
    </source>
</evidence>
<dbReference type="Pfam" id="PF02826">
    <property type="entry name" value="2-Hacid_dh_C"/>
    <property type="match status" value="1"/>
</dbReference>
<dbReference type="Gene3D" id="3.40.50.720">
    <property type="entry name" value="NAD(P)-binding Rossmann-like Domain"/>
    <property type="match status" value="2"/>
</dbReference>
<keyword evidence="8" id="KW-1185">Reference proteome</keyword>
<dbReference type="PROSITE" id="PS00671">
    <property type="entry name" value="D_2_HYDROXYACID_DH_3"/>
    <property type="match status" value="1"/>
</dbReference>
<proteinExistence type="inferred from homology"/>
<dbReference type="EMBL" id="JARIHO010000008">
    <property type="protein sequence ID" value="KAJ7357265.1"/>
    <property type="molecule type" value="Genomic_DNA"/>
</dbReference>
<evidence type="ECO:0000313" key="7">
    <source>
        <dbReference type="EMBL" id="KAJ7357265.1"/>
    </source>
</evidence>
<evidence type="ECO:0000259" key="5">
    <source>
        <dbReference type="Pfam" id="PF00389"/>
    </source>
</evidence>
<feature type="domain" description="D-isomer specific 2-hydroxyacid dehydrogenase NAD-binding" evidence="6">
    <location>
        <begin position="116"/>
        <end position="291"/>
    </location>
</feature>
<evidence type="ECO:0000313" key="8">
    <source>
        <dbReference type="Proteomes" id="UP001218218"/>
    </source>
</evidence>
<dbReference type="InterPro" id="IPR036291">
    <property type="entry name" value="NAD(P)-bd_dom_sf"/>
</dbReference>